<dbReference type="AlphaFoldDB" id="I4Z2P3"/>
<dbReference type="InterPro" id="IPR029046">
    <property type="entry name" value="LolA/LolB/LppX"/>
</dbReference>
<evidence type="ECO:0000256" key="1">
    <source>
        <dbReference type="ARBA" id="ARBA00022729"/>
    </source>
</evidence>
<dbReference type="CDD" id="cd16325">
    <property type="entry name" value="LolA"/>
    <property type="match status" value="1"/>
</dbReference>
<feature type="region of interest" description="Disordered" evidence="2">
    <location>
        <begin position="42"/>
        <end position="201"/>
    </location>
</feature>
<feature type="compositionally biased region" description="Low complexity" evidence="2">
    <location>
        <begin position="167"/>
        <end position="186"/>
    </location>
</feature>
<accession>I4Z2P3</accession>
<keyword evidence="5" id="KW-1185">Reference proteome</keyword>
<dbReference type="PRINTS" id="PR01217">
    <property type="entry name" value="PRICHEXTENSN"/>
</dbReference>
<dbReference type="SUPFAM" id="SSF89392">
    <property type="entry name" value="Prokaryotic lipoproteins and lipoprotein localization factors"/>
    <property type="match status" value="1"/>
</dbReference>
<evidence type="ECO:0000256" key="3">
    <source>
        <dbReference type="SAM" id="SignalP"/>
    </source>
</evidence>
<dbReference type="STRING" id="864069.MicloDRAFT_00007340"/>
<keyword evidence="4" id="KW-0449">Lipoprotein</keyword>
<dbReference type="eggNOG" id="COG2834">
    <property type="taxonomic scope" value="Bacteria"/>
</dbReference>
<feature type="compositionally biased region" description="Pro residues" evidence="2">
    <location>
        <begin position="187"/>
        <end position="197"/>
    </location>
</feature>
<dbReference type="Pfam" id="PF03548">
    <property type="entry name" value="LolA"/>
    <property type="match status" value="1"/>
</dbReference>
<dbReference type="PANTHER" id="PTHR35869">
    <property type="entry name" value="OUTER-MEMBRANE LIPOPROTEIN CARRIER PROTEIN"/>
    <property type="match status" value="1"/>
</dbReference>
<feature type="chain" id="PRO_5003698232" evidence="3">
    <location>
        <begin position="28"/>
        <end position="367"/>
    </location>
</feature>
<dbReference type="HOGENOM" id="CLU_055272_0_1_5"/>
<dbReference type="PATRIC" id="fig|864069.3.peg.813"/>
<evidence type="ECO:0000256" key="2">
    <source>
        <dbReference type="SAM" id="MobiDB-lite"/>
    </source>
</evidence>
<dbReference type="InterPro" id="IPR004564">
    <property type="entry name" value="OM_lipoprot_carrier_LolA-like"/>
</dbReference>
<dbReference type="OrthoDB" id="9800501at2"/>
<proteinExistence type="predicted"/>
<feature type="signal peptide" evidence="3">
    <location>
        <begin position="1"/>
        <end position="27"/>
    </location>
</feature>
<feature type="compositionally biased region" description="Pro residues" evidence="2">
    <location>
        <begin position="52"/>
        <end position="67"/>
    </location>
</feature>
<keyword evidence="1 3" id="KW-0732">Signal</keyword>
<feature type="compositionally biased region" description="Low complexity" evidence="2">
    <location>
        <begin position="68"/>
        <end position="114"/>
    </location>
</feature>
<dbReference type="RefSeq" id="WP_009489362.1">
    <property type="nucleotide sequence ID" value="NZ_CP141048.1"/>
</dbReference>
<reference evidence="4 5" key="1">
    <citation type="submission" date="2012-02" db="EMBL/GenBank/DDBJ databases">
        <title>Improved High-Quality Draft sequence of Microvirga sp. WSM3557.</title>
        <authorList>
            <consortium name="US DOE Joint Genome Institute"/>
            <person name="Lucas S."/>
            <person name="Han J."/>
            <person name="Lapidus A."/>
            <person name="Cheng J.-F."/>
            <person name="Goodwin L."/>
            <person name="Pitluck S."/>
            <person name="Peters L."/>
            <person name="Zhang X."/>
            <person name="Detter J.C."/>
            <person name="Han C."/>
            <person name="Tapia R."/>
            <person name="Land M."/>
            <person name="Hauser L."/>
            <person name="Kyrpides N."/>
            <person name="Ivanova N."/>
            <person name="Pagani I."/>
            <person name="Brau L."/>
            <person name="Yates R."/>
            <person name="O'Hara G."/>
            <person name="Rui T."/>
            <person name="Howieson J."/>
            <person name="Reeve W."/>
            <person name="Woyke T."/>
        </authorList>
    </citation>
    <scope>NUCLEOTIDE SEQUENCE [LARGE SCALE GENOMIC DNA]</scope>
    <source>
        <strain evidence="4 5">WSM3557</strain>
    </source>
</reference>
<organism evidence="4 5">
    <name type="scientific">Microvirga lotononidis</name>
    <dbReference type="NCBI Taxonomy" id="864069"/>
    <lineage>
        <taxon>Bacteria</taxon>
        <taxon>Pseudomonadati</taxon>
        <taxon>Pseudomonadota</taxon>
        <taxon>Alphaproteobacteria</taxon>
        <taxon>Hyphomicrobiales</taxon>
        <taxon>Methylobacteriaceae</taxon>
        <taxon>Microvirga</taxon>
    </lineage>
</organism>
<name>I4Z2P3_9HYPH</name>
<protein>
    <submittedName>
        <fullName evidence="4">Outer membrane lipoprotein-sorting protein</fullName>
    </submittedName>
</protein>
<sequence precursor="true">MLHSSSRCILGLAVALACLSPAAAQQASDPLTRFLDGVFKRPAAPAESAPQQPVPPAAPQAAPPAPAAPRAQAQPQARPQPAQKPKAAAQKPQPQPQRAAKPQPQSAPQTAAKPETQPAPAPAKVEAKPAAPEPQKPAPETPVQAAAEPPKPAAPPPAKVAEPPKPARATPAQPAAPAPTSVAAPSSPTPTSPPGPRTPEEALDRVNAYFNSLDVMSAYFVQKNPNGQQAEGTLSMRRPGQFHFAYSPPSTLEVISDGRNVAIRDKKLGTNDVYPVSQTPLKFLVQDNIDLSRDTKVRDVQVGRDGIVTVRFDDSATLGGTSKITLRFDSRANALKQWTIIDAQGYETSVTLSGLNATYRRDAKAGQ</sequence>
<dbReference type="PANTHER" id="PTHR35869:SF1">
    <property type="entry name" value="OUTER-MEMBRANE LIPOPROTEIN CARRIER PROTEIN"/>
    <property type="match status" value="1"/>
</dbReference>
<evidence type="ECO:0000313" key="5">
    <source>
        <dbReference type="Proteomes" id="UP000003947"/>
    </source>
</evidence>
<dbReference type="Proteomes" id="UP000003947">
    <property type="component" value="Unassembled WGS sequence"/>
</dbReference>
<dbReference type="PROSITE" id="PS51257">
    <property type="entry name" value="PROKAR_LIPOPROTEIN"/>
    <property type="match status" value="1"/>
</dbReference>
<feature type="compositionally biased region" description="Pro residues" evidence="2">
    <location>
        <begin position="131"/>
        <end position="140"/>
    </location>
</feature>
<feature type="compositionally biased region" description="Low complexity" evidence="2">
    <location>
        <begin position="42"/>
        <end position="51"/>
    </location>
</feature>
<gene>
    <name evidence="4" type="ORF">MicloDRAFT_00007340</name>
</gene>
<evidence type="ECO:0000313" key="4">
    <source>
        <dbReference type="EMBL" id="EIM30485.1"/>
    </source>
</evidence>
<dbReference type="EMBL" id="JH660637">
    <property type="protein sequence ID" value="EIM30485.1"/>
    <property type="molecule type" value="Genomic_DNA"/>
</dbReference>
<dbReference type="Gene3D" id="2.50.20.10">
    <property type="entry name" value="Lipoprotein localisation LolA/LolB/LppX"/>
    <property type="match status" value="1"/>
</dbReference>
<feature type="compositionally biased region" description="Pro residues" evidence="2">
    <location>
        <begin position="149"/>
        <end position="166"/>
    </location>
</feature>